<evidence type="ECO:0000256" key="2">
    <source>
        <dbReference type="ARBA" id="ARBA00022475"/>
    </source>
</evidence>
<evidence type="ECO:0000313" key="8">
    <source>
        <dbReference type="EMBL" id="HIU42751.1"/>
    </source>
</evidence>
<comment type="caution">
    <text evidence="8">The sequence shown here is derived from an EMBL/GenBank/DDBJ whole genome shotgun (WGS) entry which is preliminary data.</text>
</comment>
<name>A0A9D1IU17_9CLOT</name>
<evidence type="ECO:0000256" key="6">
    <source>
        <dbReference type="SAM" id="Phobius"/>
    </source>
</evidence>
<dbReference type="PROSITE" id="PS51257">
    <property type="entry name" value="PROKAR_LIPOPROTEIN"/>
    <property type="match status" value="1"/>
</dbReference>
<dbReference type="Gene3D" id="3.30.70.120">
    <property type="match status" value="1"/>
</dbReference>
<keyword evidence="5 6" id="KW-0472">Membrane</keyword>
<gene>
    <name evidence="8" type="ORF">IAB67_00450</name>
</gene>
<comment type="subcellular location">
    <subcellularLocation>
        <location evidence="1">Cell membrane</location>
        <topology evidence="1">Multi-pass membrane protein</topology>
    </subcellularLocation>
</comment>
<dbReference type="Pfam" id="PF10035">
    <property type="entry name" value="DUF2179"/>
    <property type="match status" value="1"/>
</dbReference>
<accession>A0A9D1IU17</accession>
<dbReference type="GO" id="GO:0005886">
    <property type="term" value="C:plasma membrane"/>
    <property type="evidence" value="ECO:0007669"/>
    <property type="project" value="UniProtKB-SubCell"/>
</dbReference>
<dbReference type="InterPro" id="IPR015867">
    <property type="entry name" value="N-reg_PII/ATP_PRibTrfase_C"/>
</dbReference>
<dbReference type="EMBL" id="DVMR01000008">
    <property type="protein sequence ID" value="HIU42751.1"/>
    <property type="molecule type" value="Genomic_DNA"/>
</dbReference>
<evidence type="ECO:0000256" key="4">
    <source>
        <dbReference type="ARBA" id="ARBA00022989"/>
    </source>
</evidence>
<dbReference type="PIRSF" id="PIRSF006483">
    <property type="entry name" value="Membrane_protein_YitT"/>
    <property type="match status" value="1"/>
</dbReference>
<dbReference type="InterPro" id="IPR051461">
    <property type="entry name" value="UPF0750_membrane"/>
</dbReference>
<dbReference type="InterPro" id="IPR003740">
    <property type="entry name" value="YitT"/>
</dbReference>
<feature type="transmembrane region" description="Helical" evidence="6">
    <location>
        <begin position="158"/>
        <end position="177"/>
    </location>
</feature>
<dbReference type="Pfam" id="PF02588">
    <property type="entry name" value="YitT_membrane"/>
    <property type="match status" value="1"/>
</dbReference>
<feature type="transmembrane region" description="Helical" evidence="6">
    <location>
        <begin position="12"/>
        <end position="38"/>
    </location>
</feature>
<evidence type="ECO:0000313" key="9">
    <source>
        <dbReference type="Proteomes" id="UP000824073"/>
    </source>
</evidence>
<organism evidence="8 9">
    <name type="scientific">Candidatus Ventrousia excrementavium</name>
    <dbReference type="NCBI Taxonomy" id="2840961"/>
    <lineage>
        <taxon>Bacteria</taxon>
        <taxon>Bacillati</taxon>
        <taxon>Bacillota</taxon>
        <taxon>Clostridia</taxon>
        <taxon>Eubacteriales</taxon>
        <taxon>Clostridiaceae</taxon>
        <taxon>Clostridiaceae incertae sedis</taxon>
        <taxon>Candidatus Ventrousia</taxon>
    </lineage>
</organism>
<dbReference type="PANTHER" id="PTHR33545">
    <property type="entry name" value="UPF0750 MEMBRANE PROTEIN YITT-RELATED"/>
    <property type="match status" value="1"/>
</dbReference>
<feature type="domain" description="DUF2179" evidence="7">
    <location>
        <begin position="230"/>
        <end position="284"/>
    </location>
</feature>
<keyword evidence="2" id="KW-1003">Cell membrane</keyword>
<dbReference type="PANTHER" id="PTHR33545:SF5">
    <property type="entry name" value="UPF0750 MEMBRANE PROTEIN YITT"/>
    <property type="match status" value="1"/>
</dbReference>
<reference evidence="8" key="1">
    <citation type="submission" date="2020-10" db="EMBL/GenBank/DDBJ databases">
        <authorList>
            <person name="Gilroy R."/>
        </authorList>
    </citation>
    <scope>NUCLEOTIDE SEQUENCE</scope>
    <source>
        <strain evidence="8">CHK191-8634</strain>
    </source>
</reference>
<feature type="transmembrane region" description="Helical" evidence="6">
    <location>
        <begin position="117"/>
        <end position="137"/>
    </location>
</feature>
<evidence type="ECO:0000256" key="1">
    <source>
        <dbReference type="ARBA" id="ARBA00004651"/>
    </source>
</evidence>
<keyword evidence="3 6" id="KW-0812">Transmembrane</keyword>
<feature type="transmembrane region" description="Helical" evidence="6">
    <location>
        <begin position="91"/>
        <end position="111"/>
    </location>
</feature>
<feature type="transmembrane region" description="Helical" evidence="6">
    <location>
        <begin position="183"/>
        <end position="202"/>
    </location>
</feature>
<sequence>MGKNAATPRSGVTLTLVWQCVVVVVGSCLYGVGLTVFLQPSGVPMGGVPGVSLVLDHLFGAPIGVVNFLLNVPLFVIGYRILGREFFFKTLLSLVASSLFIDLCGPLLPAYTGDTLLAALFGGVIMGVGFGMVFRVGGTTGGTDVLSKYFYLKRSVPLGTTSIVVNVIVIAGSAIVYHSLESAMYGIIVTYVSGAVIDQVVYGGDKQKNAFIITNHPQEVSEGIMKALHHGVTAMQAKGMYTGAEKTVLVCAVRRNEVVRVKSIVAEADPNAFMMLYDVSEVLGEGFKTSGKE</sequence>
<protein>
    <submittedName>
        <fullName evidence="8">YitT family protein</fullName>
    </submittedName>
</protein>
<keyword evidence="4 6" id="KW-1133">Transmembrane helix</keyword>
<feature type="transmembrane region" description="Helical" evidence="6">
    <location>
        <begin position="58"/>
        <end position="79"/>
    </location>
</feature>
<dbReference type="CDD" id="cd16380">
    <property type="entry name" value="YitT_C"/>
    <property type="match status" value="1"/>
</dbReference>
<evidence type="ECO:0000256" key="5">
    <source>
        <dbReference type="ARBA" id="ARBA00023136"/>
    </source>
</evidence>
<dbReference type="Proteomes" id="UP000824073">
    <property type="component" value="Unassembled WGS sequence"/>
</dbReference>
<dbReference type="AlphaFoldDB" id="A0A9D1IU17"/>
<reference evidence="8" key="2">
    <citation type="journal article" date="2021" name="PeerJ">
        <title>Extensive microbial diversity within the chicken gut microbiome revealed by metagenomics and culture.</title>
        <authorList>
            <person name="Gilroy R."/>
            <person name="Ravi A."/>
            <person name="Getino M."/>
            <person name="Pursley I."/>
            <person name="Horton D.L."/>
            <person name="Alikhan N.F."/>
            <person name="Baker D."/>
            <person name="Gharbi K."/>
            <person name="Hall N."/>
            <person name="Watson M."/>
            <person name="Adriaenssens E.M."/>
            <person name="Foster-Nyarko E."/>
            <person name="Jarju S."/>
            <person name="Secka A."/>
            <person name="Antonio M."/>
            <person name="Oren A."/>
            <person name="Chaudhuri R.R."/>
            <person name="La Ragione R."/>
            <person name="Hildebrand F."/>
            <person name="Pallen M.J."/>
        </authorList>
    </citation>
    <scope>NUCLEOTIDE SEQUENCE</scope>
    <source>
        <strain evidence="8">CHK191-8634</strain>
    </source>
</reference>
<dbReference type="InterPro" id="IPR019264">
    <property type="entry name" value="DUF2179"/>
</dbReference>
<proteinExistence type="predicted"/>
<evidence type="ECO:0000256" key="3">
    <source>
        <dbReference type="ARBA" id="ARBA00022692"/>
    </source>
</evidence>
<evidence type="ECO:0000259" key="7">
    <source>
        <dbReference type="Pfam" id="PF10035"/>
    </source>
</evidence>